<sequence length="883" mass="92465">MHLKVKTMPRRALGWMMILLISATLACNTDDDSVMIPGEDVELDSGSPDTPIDDAGEDGGQPDADTTPAPTCDDGEKNGQESGVDCGGPDCEACDVGESCEASVDCASGFCTGGVCVDESCAEVECETGESCYRAVCYAACESPDDCEAGSRCYEGACVVQDCDVVECAAEQTCYRGVCYGACSDDESCTEEGAECLDGSCVVPTCEDGLQNGEETDIDCGGPDCEACEPGKMCELTEDCQPPVELPWSDCDFGESTCAEVGTRERLVTRYVCGDQMTCEIVEEVETESCTRETDALECGETVIGEWGDCQGAGEQGVCSTEGQRRRVITSFVCAEGGCDVVEEEEFESCVLDTDAQACGTPEAGEWSACGGFDSVCDQTGERSRTVTYFECGSGDCVERVDTEVEACNRSTTGESCGEETYGDWSPCEGFNGVCGQTGTQSRMVTYRECNGGECSTRTDTESQLCTRDTTGDSCQDDVVGDWSSCSYDDALCSTSGSRIRTITEYACQGGSCAQSSRTETDTAGCARSTEGDSCGAEENGAWSNCTYPTECSTQGSRTRTVTYRECTDGGCATLTRTETDSASCTRTTAGSSCGAGVTETPWTACSGFADVCDTTGTRSREVTTRTCSGGTCQSNTVTENGSCTRTVAPGTTCGAGTTWGNWSTCNIASGECSGTQTRTRTERTCSGGSCQSNNFTESRSCNQSNGTTCGSGTTWTAWSSCSIASGACSGTRTRTRTERTCSNGTCTSSNFTESQSCNQTNGTTCGAGITYGSWGACNYSNSCDNSATKTRTQYTRTCSSGTCVTSTSTDTGSCSRNTNGVSCGSTDYGSWSSCSPAPLCEWSRRSRSVTTYNCSSGSCSSSTSTQSERCYYNAPAPGQMCP</sequence>
<feature type="compositionally biased region" description="Low complexity" evidence="1">
    <location>
        <begin position="62"/>
        <end position="72"/>
    </location>
</feature>
<dbReference type="AlphaFoldDB" id="A0A5C6XAF5"/>
<dbReference type="GO" id="GO:0016020">
    <property type="term" value="C:membrane"/>
    <property type="evidence" value="ECO:0007669"/>
    <property type="project" value="InterPro"/>
</dbReference>
<dbReference type="EMBL" id="VOSM01000006">
    <property type="protein sequence ID" value="TXD36195.1"/>
    <property type="molecule type" value="Genomic_DNA"/>
</dbReference>
<organism evidence="4 5">
    <name type="scientific">Lujinxingia vulgaris</name>
    <dbReference type="NCBI Taxonomy" id="2600176"/>
    <lineage>
        <taxon>Bacteria</taxon>
        <taxon>Deltaproteobacteria</taxon>
        <taxon>Bradymonadales</taxon>
        <taxon>Lujinxingiaceae</taxon>
        <taxon>Lujinxingia</taxon>
    </lineage>
</organism>
<evidence type="ECO:0000313" key="5">
    <source>
        <dbReference type="Proteomes" id="UP000321412"/>
    </source>
</evidence>
<evidence type="ECO:0000313" key="4">
    <source>
        <dbReference type="EMBL" id="TXD36195.1"/>
    </source>
</evidence>
<evidence type="ECO:0000256" key="1">
    <source>
        <dbReference type="SAM" id="MobiDB-lite"/>
    </source>
</evidence>
<dbReference type="RefSeq" id="WP_146982030.1">
    <property type="nucleotide sequence ID" value="NZ_VOSM01000006.1"/>
</dbReference>
<feature type="domain" description="SRCR" evidence="3">
    <location>
        <begin position="586"/>
        <end position="711"/>
    </location>
</feature>
<keyword evidence="2" id="KW-0732">Signal</keyword>
<dbReference type="Proteomes" id="UP000321412">
    <property type="component" value="Unassembled WGS sequence"/>
</dbReference>
<reference evidence="4 5" key="1">
    <citation type="submission" date="2019-08" db="EMBL/GenBank/DDBJ databases">
        <title>Bradymonadales sp. TMQ4.</title>
        <authorList>
            <person name="Liang Q."/>
        </authorList>
    </citation>
    <scope>NUCLEOTIDE SEQUENCE [LARGE SCALE GENOMIC DNA]</scope>
    <source>
        <strain evidence="4 5">TMQ4</strain>
    </source>
</reference>
<evidence type="ECO:0000259" key="3">
    <source>
        <dbReference type="PROSITE" id="PS50287"/>
    </source>
</evidence>
<accession>A0A5C6XAF5</accession>
<dbReference type="PROSITE" id="PS51257">
    <property type="entry name" value="PROKAR_LIPOPROTEIN"/>
    <property type="match status" value="1"/>
</dbReference>
<feature type="signal peptide" evidence="2">
    <location>
        <begin position="1"/>
        <end position="26"/>
    </location>
</feature>
<gene>
    <name evidence="4" type="ORF">FRC98_13815</name>
</gene>
<name>A0A5C6XAF5_9DELT</name>
<dbReference type="InterPro" id="IPR001190">
    <property type="entry name" value="SRCR"/>
</dbReference>
<feature type="region of interest" description="Disordered" evidence="1">
    <location>
        <begin position="36"/>
        <end position="76"/>
    </location>
</feature>
<protein>
    <recommendedName>
        <fullName evidence="3">SRCR domain-containing protein</fullName>
    </recommendedName>
</protein>
<evidence type="ECO:0000256" key="2">
    <source>
        <dbReference type="SAM" id="SignalP"/>
    </source>
</evidence>
<feature type="chain" id="PRO_5023098369" description="SRCR domain-containing protein" evidence="2">
    <location>
        <begin position="27"/>
        <end position="883"/>
    </location>
</feature>
<comment type="caution">
    <text evidence="4">The sequence shown here is derived from an EMBL/GenBank/DDBJ whole genome shotgun (WGS) entry which is preliminary data.</text>
</comment>
<dbReference type="PROSITE" id="PS50287">
    <property type="entry name" value="SRCR_2"/>
    <property type="match status" value="1"/>
</dbReference>
<keyword evidence="5" id="KW-1185">Reference proteome</keyword>
<proteinExistence type="predicted"/>
<dbReference type="OrthoDB" id="5477392at2"/>